<dbReference type="GO" id="GO:0005886">
    <property type="term" value="C:plasma membrane"/>
    <property type="evidence" value="ECO:0007669"/>
    <property type="project" value="TreeGrafter"/>
</dbReference>
<protein>
    <submittedName>
        <fullName evidence="8">GtrA family protein</fullName>
    </submittedName>
</protein>
<feature type="transmembrane region" description="Helical" evidence="6">
    <location>
        <begin position="99"/>
        <end position="120"/>
    </location>
</feature>
<feature type="domain" description="GtrA/DPMS transmembrane" evidence="7">
    <location>
        <begin position="71"/>
        <end position="199"/>
    </location>
</feature>
<comment type="subcellular location">
    <subcellularLocation>
        <location evidence="1">Membrane</location>
        <topology evidence="1">Multi-pass membrane protein</topology>
    </subcellularLocation>
</comment>
<comment type="similarity">
    <text evidence="2">Belongs to the GtrA family.</text>
</comment>
<evidence type="ECO:0000256" key="2">
    <source>
        <dbReference type="ARBA" id="ARBA00009399"/>
    </source>
</evidence>
<evidence type="ECO:0000256" key="5">
    <source>
        <dbReference type="ARBA" id="ARBA00023136"/>
    </source>
</evidence>
<name>A0A932YX25_9BACT</name>
<feature type="transmembrane region" description="Helical" evidence="6">
    <location>
        <begin position="141"/>
        <end position="162"/>
    </location>
</feature>
<evidence type="ECO:0000256" key="4">
    <source>
        <dbReference type="ARBA" id="ARBA00022989"/>
    </source>
</evidence>
<evidence type="ECO:0000256" key="6">
    <source>
        <dbReference type="SAM" id="Phobius"/>
    </source>
</evidence>
<proteinExistence type="inferred from homology"/>
<evidence type="ECO:0000313" key="8">
    <source>
        <dbReference type="EMBL" id="MBI4132918.1"/>
    </source>
</evidence>
<evidence type="ECO:0000256" key="1">
    <source>
        <dbReference type="ARBA" id="ARBA00004141"/>
    </source>
</evidence>
<accession>A0A932YX25</accession>
<dbReference type="EMBL" id="JACQMI010000015">
    <property type="protein sequence ID" value="MBI4132918.1"/>
    <property type="molecule type" value="Genomic_DNA"/>
</dbReference>
<dbReference type="InterPro" id="IPR051401">
    <property type="entry name" value="GtrA_CellWall_Glycosyl"/>
</dbReference>
<keyword evidence="5 6" id="KW-0472">Membrane</keyword>
<dbReference type="PANTHER" id="PTHR38459:SF1">
    <property type="entry name" value="PROPHAGE BACTOPRENOL-LINKED GLUCOSE TRANSLOCASE HOMOLOG"/>
    <property type="match status" value="1"/>
</dbReference>
<evidence type="ECO:0000259" key="7">
    <source>
        <dbReference type="Pfam" id="PF04138"/>
    </source>
</evidence>
<keyword evidence="3 6" id="KW-0812">Transmembrane</keyword>
<gene>
    <name evidence="8" type="ORF">HY473_02430</name>
</gene>
<keyword evidence="4 6" id="KW-1133">Transmembrane helix</keyword>
<reference evidence="8" key="1">
    <citation type="submission" date="2020-07" db="EMBL/GenBank/DDBJ databases">
        <title>Huge and variable diversity of episymbiotic CPR bacteria and DPANN archaea in groundwater ecosystems.</title>
        <authorList>
            <person name="He C.Y."/>
            <person name="Keren R."/>
            <person name="Whittaker M."/>
            <person name="Farag I.F."/>
            <person name="Doudna J."/>
            <person name="Cate J.H.D."/>
            <person name="Banfield J.F."/>
        </authorList>
    </citation>
    <scope>NUCLEOTIDE SEQUENCE</scope>
    <source>
        <strain evidence="8">NC_groundwater_1225_Ag_S-0.1um_56_177</strain>
    </source>
</reference>
<organism evidence="8 9">
    <name type="scientific">Candidatus Sungiibacteriota bacterium</name>
    <dbReference type="NCBI Taxonomy" id="2750080"/>
    <lineage>
        <taxon>Bacteria</taxon>
        <taxon>Candidatus Sungiibacteriota</taxon>
    </lineage>
</organism>
<sequence length="201" mass="21527">MLRRIDIIASLVIGEAAALLMLAIGRNISLPAGPAGLLPFLPFVFPIFTLAVIIAGSFFSRRIAVAYQFSKFLLVGGLNFLVDLGVLNILIFATGIAGGFYVVSFKAVAFLVAVTSSFLLNKFWTFRALSVEHAGLQFFEFLVVSGVGIAVNVGIFALVNNWLGPQAGIDDKTWASVSAGSAAIAGLLWNFLGYKFVVFRK</sequence>
<dbReference type="Proteomes" id="UP000756703">
    <property type="component" value="Unassembled WGS sequence"/>
</dbReference>
<feature type="transmembrane region" description="Helical" evidence="6">
    <location>
        <begin position="40"/>
        <end position="60"/>
    </location>
</feature>
<dbReference type="PANTHER" id="PTHR38459">
    <property type="entry name" value="PROPHAGE BACTOPRENOL-LINKED GLUCOSE TRANSLOCASE HOMOLOG"/>
    <property type="match status" value="1"/>
</dbReference>
<feature type="transmembrane region" description="Helical" evidence="6">
    <location>
        <begin position="72"/>
        <end position="93"/>
    </location>
</feature>
<dbReference type="GO" id="GO:0000271">
    <property type="term" value="P:polysaccharide biosynthetic process"/>
    <property type="evidence" value="ECO:0007669"/>
    <property type="project" value="InterPro"/>
</dbReference>
<comment type="caution">
    <text evidence="8">The sequence shown here is derived from an EMBL/GenBank/DDBJ whole genome shotgun (WGS) entry which is preliminary data.</text>
</comment>
<evidence type="ECO:0000313" key="9">
    <source>
        <dbReference type="Proteomes" id="UP000756703"/>
    </source>
</evidence>
<feature type="transmembrane region" description="Helical" evidence="6">
    <location>
        <begin position="7"/>
        <end position="28"/>
    </location>
</feature>
<dbReference type="InterPro" id="IPR007267">
    <property type="entry name" value="GtrA_DPMS_TM"/>
</dbReference>
<dbReference type="AlphaFoldDB" id="A0A932YX25"/>
<feature type="transmembrane region" description="Helical" evidence="6">
    <location>
        <begin position="174"/>
        <end position="192"/>
    </location>
</feature>
<evidence type="ECO:0000256" key="3">
    <source>
        <dbReference type="ARBA" id="ARBA00022692"/>
    </source>
</evidence>
<dbReference type="Pfam" id="PF04138">
    <property type="entry name" value="GtrA_DPMS_TM"/>
    <property type="match status" value="1"/>
</dbReference>